<evidence type="ECO:0000313" key="2">
    <source>
        <dbReference type="EMBL" id="ETO27125.1"/>
    </source>
</evidence>
<dbReference type="Proteomes" id="UP000023152">
    <property type="component" value="Unassembled WGS sequence"/>
</dbReference>
<reference evidence="2 3" key="1">
    <citation type="journal article" date="2013" name="Curr. Biol.">
        <title>The Genome of the Foraminiferan Reticulomyxa filosa.</title>
        <authorList>
            <person name="Glockner G."/>
            <person name="Hulsmann N."/>
            <person name="Schleicher M."/>
            <person name="Noegel A.A."/>
            <person name="Eichinger L."/>
            <person name="Gallinger C."/>
            <person name="Pawlowski J."/>
            <person name="Sierra R."/>
            <person name="Euteneuer U."/>
            <person name="Pillet L."/>
            <person name="Moustafa A."/>
            <person name="Platzer M."/>
            <person name="Groth M."/>
            <person name="Szafranski K."/>
            <person name="Schliwa M."/>
        </authorList>
    </citation>
    <scope>NUCLEOTIDE SEQUENCE [LARGE SCALE GENOMIC DNA]</scope>
</reference>
<protein>
    <submittedName>
        <fullName evidence="2">Uncharacterized protein</fullName>
    </submittedName>
</protein>
<feature type="region of interest" description="Disordered" evidence="1">
    <location>
        <begin position="1"/>
        <end position="20"/>
    </location>
</feature>
<dbReference type="AlphaFoldDB" id="X6NLG2"/>
<evidence type="ECO:0000313" key="3">
    <source>
        <dbReference type="Proteomes" id="UP000023152"/>
    </source>
</evidence>
<accession>X6NLG2</accession>
<proteinExistence type="predicted"/>
<sequence>MSTNESEFKKNEDSSKQPKEIVEEIETYHKRIVKLRETNATIEKEYLEDKECKEAFDENAITIDNFILEMKYWFGIYKRVCNGVAHPLEESYAVDINHVLKKRLNKDSNIQTQQIDTIVVDEGVFL</sequence>
<organism evidence="2 3">
    <name type="scientific">Reticulomyxa filosa</name>
    <dbReference type="NCBI Taxonomy" id="46433"/>
    <lineage>
        <taxon>Eukaryota</taxon>
        <taxon>Sar</taxon>
        <taxon>Rhizaria</taxon>
        <taxon>Retaria</taxon>
        <taxon>Foraminifera</taxon>
        <taxon>Monothalamids</taxon>
        <taxon>Reticulomyxidae</taxon>
        <taxon>Reticulomyxa</taxon>
    </lineage>
</organism>
<keyword evidence="3" id="KW-1185">Reference proteome</keyword>
<comment type="caution">
    <text evidence="2">The sequence shown here is derived from an EMBL/GenBank/DDBJ whole genome shotgun (WGS) entry which is preliminary data.</text>
</comment>
<dbReference type="EMBL" id="ASPP01007450">
    <property type="protein sequence ID" value="ETO27125.1"/>
    <property type="molecule type" value="Genomic_DNA"/>
</dbReference>
<gene>
    <name evidence="2" type="ORF">RFI_10007</name>
</gene>
<evidence type="ECO:0000256" key="1">
    <source>
        <dbReference type="SAM" id="MobiDB-lite"/>
    </source>
</evidence>
<name>X6NLG2_RETFI</name>